<dbReference type="PANTHER" id="PTHR14918">
    <property type="entry name" value="KICSTOR COMPLEX PROTEIN SZT2"/>
    <property type="match status" value="1"/>
</dbReference>
<feature type="compositionally biased region" description="Low complexity" evidence="1">
    <location>
        <begin position="1795"/>
        <end position="1804"/>
    </location>
</feature>
<feature type="compositionally biased region" description="Basic and acidic residues" evidence="1">
    <location>
        <begin position="1532"/>
        <end position="1544"/>
    </location>
</feature>
<feature type="region of interest" description="Disordered" evidence="1">
    <location>
        <begin position="2697"/>
        <end position="2727"/>
    </location>
</feature>
<feature type="compositionally biased region" description="Low complexity" evidence="1">
    <location>
        <begin position="2182"/>
        <end position="2191"/>
    </location>
</feature>
<feature type="compositionally biased region" description="Low complexity" evidence="1">
    <location>
        <begin position="3335"/>
        <end position="3347"/>
    </location>
</feature>
<feature type="compositionally biased region" description="Low complexity" evidence="1">
    <location>
        <begin position="3876"/>
        <end position="3891"/>
    </location>
</feature>
<evidence type="ECO:0000313" key="3">
    <source>
        <dbReference type="Proteomes" id="UP001165083"/>
    </source>
</evidence>
<evidence type="ECO:0000313" key="2">
    <source>
        <dbReference type="EMBL" id="GMF14637.1"/>
    </source>
</evidence>
<feature type="compositionally biased region" description="Low complexity" evidence="1">
    <location>
        <begin position="3197"/>
        <end position="3210"/>
    </location>
</feature>
<feature type="compositionally biased region" description="Polar residues" evidence="1">
    <location>
        <begin position="3102"/>
        <end position="3118"/>
    </location>
</feature>
<feature type="region of interest" description="Disordered" evidence="1">
    <location>
        <begin position="1360"/>
        <end position="1388"/>
    </location>
</feature>
<feature type="region of interest" description="Disordered" evidence="1">
    <location>
        <begin position="1065"/>
        <end position="1105"/>
    </location>
</feature>
<feature type="region of interest" description="Disordered" evidence="1">
    <location>
        <begin position="3810"/>
        <end position="3892"/>
    </location>
</feature>
<feature type="region of interest" description="Disordered" evidence="1">
    <location>
        <begin position="2883"/>
        <end position="2902"/>
    </location>
</feature>
<feature type="compositionally biased region" description="Low complexity" evidence="1">
    <location>
        <begin position="3171"/>
        <end position="3182"/>
    </location>
</feature>
<dbReference type="Proteomes" id="UP001165083">
    <property type="component" value="Unassembled WGS sequence"/>
</dbReference>
<feature type="compositionally biased region" description="Low complexity" evidence="1">
    <location>
        <begin position="1078"/>
        <end position="1093"/>
    </location>
</feature>
<reference evidence="2" key="1">
    <citation type="submission" date="2023-04" db="EMBL/GenBank/DDBJ databases">
        <title>Phytophthora lilii NBRC 32176.</title>
        <authorList>
            <person name="Ichikawa N."/>
            <person name="Sato H."/>
            <person name="Tonouchi N."/>
        </authorList>
    </citation>
    <scope>NUCLEOTIDE SEQUENCE</scope>
    <source>
        <strain evidence="2">NBRC 32176</strain>
    </source>
</reference>
<feature type="region of interest" description="Disordered" evidence="1">
    <location>
        <begin position="4175"/>
        <end position="4202"/>
    </location>
</feature>
<protein>
    <submittedName>
        <fullName evidence="2">Unnamed protein product</fullName>
    </submittedName>
</protein>
<feature type="compositionally biased region" description="Polar residues" evidence="1">
    <location>
        <begin position="485"/>
        <end position="512"/>
    </location>
</feature>
<evidence type="ECO:0000256" key="1">
    <source>
        <dbReference type="SAM" id="MobiDB-lite"/>
    </source>
</evidence>
<dbReference type="PANTHER" id="PTHR14918:SF3">
    <property type="entry name" value="KICSTOR COMPLEX PROTEIN SZT2"/>
    <property type="match status" value="1"/>
</dbReference>
<name>A0A9W6TJL2_9STRA</name>
<feature type="region of interest" description="Disordered" evidence="1">
    <location>
        <begin position="425"/>
        <end position="449"/>
    </location>
</feature>
<feature type="region of interest" description="Disordered" evidence="1">
    <location>
        <begin position="2182"/>
        <end position="2210"/>
    </location>
</feature>
<dbReference type="GO" id="GO:0005777">
    <property type="term" value="C:peroxisome"/>
    <property type="evidence" value="ECO:0007669"/>
    <property type="project" value="InterPro"/>
</dbReference>
<feature type="compositionally biased region" description="Low complexity" evidence="1">
    <location>
        <begin position="3244"/>
        <end position="3260"/>
    </location>
</feature>
<dbReference type="InterPro" id="IPR033228">
    <property type="entry name" value="SZT2"/>
</dbReference>
<feature type="region of interest" description="Disordered" evidence="1">
    <location>
        <begin position="755"/>
        <end position="799"/>
    </location>
</feature>
<comment type="caution">
    <text evidence="2">The sequence shown here is derived from an EMBL/GenBank/DDBJ whole genome shotgun (WGS) entry which is preliminary data.</text>
</comment>
<feature type="compositionally biased region" description="Low complexity" evidence="1">
    <location>
        <begin position="3819"/>
        <end position="3829"/>
    </location>
</feature>
<feature type="compositionally biased region" description="Basic and acidic residues" evidence="1">
    <location>
        <begin position="790"/>
        <end position="799"/>
    </location>
</feature>
<feature type="compositionally biased region" description="Low complexity" evidence="1">
    <location>
        <begin position="3846"/>
        <end position="3863"/>
    </location>
</feature>
<feature type="region of interest" description="Disordered" evidence="1">
    <location>
        <begin position="485"/>
        <end position="515"/>
    </location>
</feature>
<feature type="compositionally biased region" description="Polar residues" evidence="1">
    <location>
        <begin position="1552"/>
        <end position="1561"/>
    </location>
</feature>
<feature type="compositionally biased region" description="Low complexity" evidence="1">
    <location>
        <begin position="2304"/>
        <end position="2320"/>
    </location>
</feature>
<keyword evidence="3" id="KW-1185">Reference proteome</keyword>
<feature type="region of interest" description="Disordered" evidence="1">
    <location>
        <begin position="2299"/>
        <end position="2320"/>
    </location>
</feature>
<feature type="compositionally biased region" description="Basic residues" evidence="1">
    <location>
        <begin position="3864"/>
        <end position="3875"/>
    </location>
</feature>
<feature type="compositionally biased region" description="Gly residues" evidence="1">
    <location>
        <begin position="3230"/>
        <end position="3243"/>
    </location>
</feature>
<feature type="region of interest" description="Disordered" evidence="1">
    <location>
        <begin position="1709"/>
        <end position="1811"/>
    </location>
</feature>
<feature type="region of interest" description="Disordered" evidence="1">
    <location>
        <begin position="1843"/>
        <end position="1867"/>
    </location>
</feature>
<feature type="region of interest" description="Disordered" evidence="1">
    <location>
        <begin position="3230"/>
        <end position="3370"/>
    </location>
</feature>
<feature type="region of interest" description="Disordered" evidence="1">
    <location>
        <begin position="3102"/>
        <end position="3210"/>
    </location>
</feature>
<gene>
    <name evidence="2" type="ORF">Plil01_000485500</name>
</gene>
<feature type="compositionally biased region" description="Polar residues" evidence="1">
    <location>
        <begin position="2705"/>
        <end position="2715"/>
    </location>
</feature>
<feature type="region of interest" description="Disordered" evidence="1">
    <location>
        <begin position="1527"/>
        <end position="1568"/>
    </location>
</feature>
<dbReference type="OrthoDB" id="43547at2759"/>
<feature type="compositionally biased region" description="Polar residues" evidence="1">
    <location>
        <begin position="3282"/>
        <end position="3312"/>
    </location>
</feature>
<sequence>MAAPLEELVLHGADVSVLNHATLSLWHFRQLALQLLPPEPEDAKTQRGLELGEGMRVAAVLYEQAPDKTRRTEEEPTLQLQGVGTHVPGQLTPDTRVAAVFQRYRCVLCLDASPSILSIDPSSGRLFLDLLYESVELFIWSLLRPMEVGGVAFTPELHVSVLVQGALVESLCVLMQGYIVTPSNAAGFLQLIKERIQLIENDWARQAQELGQWGYLGNATPASLDWILQNAVFALNSLPTDCAPMMVLVSDGVVDVRDAYSYDNLLMQLVRHDIQCHFLRIGGGGEDELNATFGFVPDTHLLRFVAEYTGGTVFDYAAIHEACYGTTSACSNGVKRMTGLQDACFLRKSSVYANSAPVVKLNEMDSTSFDGRTLLPLRPYRMWREKVHEYRIFADVGCIVEARLREGFSINKIYVKTYNQPLLADGGSAHTGTDSPRPNNSTGMAGSIPNERTKEVTKILIVFLLQWKQNVWLEYVVSTTTENSAALTNPASHTGRRTSGQGVKGLNASSGNRKPATIFSKDQRAAWSEWYVKMNILAYADFLRAFEDTRQQGSDRNVNTPSRGQGGDISMSSPIFVHDFIRNVQDVDRVLLHLMTATASISETSDSVANQFSFGTSANSASAVSVTPKMTSSHPVFNIIGELSSVLWHRWFFVERFEILCVVKSDACTDLFYRNEMDTVERGNGGSHLRGAGASTQGMIHSHGSSVYGTSSGNISIGVESLAEPLIAILVKWSSQKLSQDLFLKFLCPTTADKSHAPPRAKVSPSSSTAAGGIALRRRQRNHNNNGTEEPSHSEDSSSAKESKAALCFVRLEFKNKTLCAVHVAFFATRASTRRQVLNDLKNTIFSSINEVAVTPSPAKLLSSSATETPVILCHRMLSRLLVTRDTLLLHGIDQEPGPFDYYVASPTLEAEKNTGAIPPSSICCGGSELQLHRVFGAYVWHSSWKWEVANLTALLDVMQRLHDARISCGFWVLDWKMEEGEDGQGAHVESVIFGREILMEDEKGHTKTALVQYALRRVSDTCLMTSFWMEPQHGIVKTRLSDAVKHNDRFHWSLKQAIGHSTPFENYENRGARQDSTPRAASDRTSTSSTGSVEDEQKSMEQEDVSIDWSGDSTYLGESELLHLIRGYLFKSDRHFLSCLYTFDCIVNLRENIELLSQLSKDVEGVVGSNWSMDRQLAAENGMILPPFSTARLLATSNRSTEHFLMYLQNDKTSANQTEGSVSAEITPSPSVSPANENLYSMLELTLRGLSDCEVSWTDYNGDIVAEGVSLNSGVEDERFFREGMDGQLPLWLKEHLALTFKDRVPHHALSKGKCFAKLVSDDCVVLAFFPSLDTLQVQSKNTGKVADKDFGLDLDNRLGNVPPKAPGKDEAHNTSSQQFSVRAAEEEGTKSRVVRMSVSADDIVLYQERRRSFREGYKSWRMGHYQGSRDEKQSYGRDFQKLRLPSTPEDHEFCEEISRRASYGCDFHLLIESASGVLGSGFFQVAFYECSLSRLSTDLHDKSNHMLDRVDLPHTILRQLFFSKQSSTTRGDRPTIPHDRSGIWKKSPARSPSDSGTSSHLRHSSDSILASRRFRKKVKRAHEHNFSRGVYIALREGGAVQHSDLLQALSSCIEVPVDVDITLLYRMMETAASHKIPPLSPAAAAVVSAGIGADILKDKLTKSFETILSNVFVPIAGTKYYYFTGNENTVYEDLSASEYDLHILMEDSDDNDGDAVADSQKRDDNQLSDGAGTNGDEDSQLHLSRSVEEGSVTMAHRRSHPQVDSETGGYDGEKRVRRRRGSVGRELPPPVITSAEESSTSEQQHTNVEEDAEFNKEVAVATSSFSVPFFFRFECRVLNSSRDTRSNSADTHTPGVTPNSELLRRSSSTAVYEDMRKDMVTQTQLSSPGSRQEEFNAFLASLKNSDRSWKASASAGVTHIADSFSETPLGRIALRLVTLTLPNERAFDGGQMPSPMPFEMDASGGQSSKSNAVPAMQTHNFSSLHLFQRQVLTRVRKDIKEWCSVEILSILRSANEITPAIGTLVQRLFDDLPADAVTKAKYPLEFVARSQETPVNPLDLFKREFEKGDLLNVHLCNGVYYVVQKNDPTSSTPQGDENGSEGTNDSSLKIPYWAYFELGNDYVSLRLHHPDRFETASNGFKRLEVLTRLQLGVRAVCRRVNQFLLLLQLHETRTCNGLLLPPNGNLPSSPRSPKRRNGSQGALDHVGKDAPNKQVSFFWPGQFECDLRYSAFFKLHERLAPTFALNMLCTSALEQFQVHNRRHIFVYRDRDGHVFYMKISIYYDTSLVETLVTEERQERGGLTRSSTGGSSGGTASAATVTTPVGIPGIRLEVFGVSEAGEEVTHELCRLLERKLDEATQVVLMKLLARNTKFQLSQTDLAFLCPPATQPVSMVDYVIPGEVAEGSRLLHYLSQTLKLSPYARPVASGGLLPRNLRDSANGSFRRVRRGSLASAGSTISLPGEEISKFIAYEKDEEMASAENKKLCRENDSTRRHPAFFGDYRKALGQCQKPFDAATQSPVYFSTLDDEEHGSAALSVAESCVSQTSEIVALSQTPEIEKLKKIVAQASYVLNLNPDLRLSPGFVSRVGKGLALMRVDLIRNSPDYAEREEGASSEDTRRIKRMCDIPGISSLYPRDKTSSTDKNTRPLVARCQLWIRGSIHTSELSQVVEAFLDEALYDFHIEEIIKKMQPNSISIDRPHGVTSNSASGESTNPEELDVSSSRGELPSDVDTLVSLFKSACLLPSSSVTNLGVSQSIAPWDLENTMSQVRSFLCCLPHHFRPAVYAKSKLSRVYKSFAVRSEGMNVISNPGEPYSSDFRLVVKHVGDPDVYDGTDSSDSDAETTASMSSALHHIEPLMRTDSIHSEISDIDSVSGRMPLTWTSTGPSSDSNTISQIQTAPSVSSTTSSIVGAMGGVLHQPHLPKNASFSERDVLLYSNSSSHHHQKSDTTDAPEVKRSFYYVVDLSTTKGLQLYGYNMSTALVEALATHMARVLTWSVLREKLLRSLLLEKSGLSAAAPAGSMILQPRSLFLTVGRTERTGKGAGKSIAVLCKDSTVHFIEYRPPVLSILQSNDWFPRVLDSSRLRSIDGTSLGTYLREAQTQSASEALDSQNQRPRGKSHTNMGAPMGPPSIPDLSREVSGPSFSQRSGDAQGGQIHGRTKSGGIVSGSTVSEGMSSSPISKRVGGPGPNMPFPGGNRNETGPRMRGVGAAGAATALMAARARARGGGFPGRIGSGPGIGASRSGTSSSASASVSGDNVAPWDLPLSNTKGPRLHSSADGTDSNLLGGNDNVSTDQHIGNDSGVTPSPTVLALKAPMSGTNRTARRGSRNSDSGVTSSSASSSGLPLTRPSRRGSHETASTDPGRIHSSWKKRLECAWGPRFLFPGNAERWAATMSYEQRLHFLELEDEEDGGLPKKSHAPLPYFCAALEKRWEAFETRSTSHTIGINLLGRLASLRADEEIEEPVAKDVVAKLVASGHLLLHQRFRAAFVERWIAAEVIGDANGAGDESVSGRLRALQSCMDLVNLLSYKREFVFDSDECAVAKLYTEHTVLSMGAGAGADVRGIKHQVAANLEPLRLEVANEFYKEFAVHLRTLGFRRLRTLNTSRTHARAFPLDHGMASNDVETPDGEGFSEYFFHPEKEAAEAGGWKLDPKSSSADANPQSIVVLEVKCDHRGVRLTAVLVSLHDLEQQDLRFQNRLAAKAGRRVVAASGARIQSVATWLRAQLQTQALIYGFTIRYFQQHLLQWVGAAQDFHDSQSGPTHSVGKHLSEDDALVATPPLAWKKASTFQNIVKGLQCFLHAFPDPPEEPKRSSTTVPTSSPTGRKLNEKRMLPAKFNDPRGSSIPPSSGPRSSRSTRFSRRPPAKHQQHQTASHQQTSSSAEAAPNATAPLSLLWRDCVVRMETVALQPTSLQSNCVESILVQILLRYIACHGSRYEVLDLLQFGTPDAVVCHSSSGSFFHRTPSTIVPSRQSRKVEPSGGYSLVITTQPLTRTPLDKDSVQLLLLKSTPSALGVGNGVLPVERALQEAQLFTRELFHVAAVHYERDLLWSRLLFDDTRGPGAEVARTLALPSDLFRVEVGPQQLEECLRLSICTPLESLDPRLDELLRVSGVCWQELALRLRDIYADQLREFQFQEEDENSSHLLLLCPDTFDLIIHLTFITPKDPPVAQTELGEDGEVSASKDESIESSSRSASINGSRVSSISEQFSEVAFEDESQGDVRVEICRREEPPNKQFTFAQRRSISEFVNSIVHWQWRSLIYD</sequence>
<feature type="compositionally biased region" description="Polar residues" evidence="1">
    <location>
        <begin position="430"/>
        <end position="444"/>
    </location>
</feature>
<organism evidence="2 3">
    <name type="scientific">Phytophthora lilii</name>
    <dbReference type="NCBI Taxonomy" id="2077276"/>
    <lineage>
        <taxon>Eukaryota</taxon>
        <taxon>Sar</taxon>
        <taxon>Stramenopiles</taxon>
        <taxon>Oomycota</taxon>
        <taxon>Peronosporomycetes</taxon>
        <taxon>Peronosporales</taxon>
        <taxon>Peronosporaceae</taxon>
        <taxon>Phytophthora</taxon>
    </lineage>
</organism>
<proteinExistence type="predicted"/>
<accession>A0A9W6TJL2</accession>
<dbReference type="EMBL" id="BSXW01000203">
    <property type="protein sequence ID" value="GMF14637.1"/>
    <property type="molecule type" value="Genomic_DNA"/>
</dbReference>